<keyword evidence="1" id="KW-1133">Transmembrane helix</keyword>
<proteinExistence type="predicted"/>
<keyword evidence="3" id="KW-0378">Hydrolase</keyword>
<dbReference type="EMBL" id="VULR01000010">
    <property type="protein sequence ID" value="MSS43700.1"/>
    <property type="molecule type" value="Genomic_DNA"/>
</dbReference>
<dbReference type="Pfam" id="PF12146">
    <property type="entry name" value="Hydrolase_4"/>
    <property type="match status" value="1"/>
</dbReference>
<dbReference type="Gene3D" id="3.40.50.1820">
    <property type="entry name" value="alpha/beta hydrolase"/>
    <property type="match status" value="1"/>
</dbReference>
<keyword evidence="1" id="KW-0812">Transmembrane</keyword>
<keyword evidence="1" id="KW-0472">Membrane</keyword>
<feature type="domain" description="Serine aminopeptidase S33" evidence="2">
    <location>
        <begin position="89"/>
        <end position="183"/>
    </location>
</feature>
<feature type="transmembrane region" description="Helical" evidence="1">
    <location>
        <begin position="12"/>
        <end position="33"/>
    </location>
</feature>
<dbReference type="OrthoDB" id="9776685at2"/>
<name>A0A844FIA3_9FIRM</name>
<dbReference type="InterPro" id="IPR052920">
    <property type="entry name" value="DNA-binding_regulatory"/>
</dbReference>
<organism evidence="3 4">
    <name type="scientific">Anaerosalibacter bizertensis</name>
    <dbReference type="NCBI Taxonomy" id="932217"/>
    <lineage>
        <taxon>Bacteria</taxon>
        <taxon>Bacillati</taxon>
        <taxon>Bacillota</taxon>
        <taxon>Tissierellia</taxon>
        <taxon>Tissierellales</taxon>
        <taxon>Sporanaerobacteraceae</taxon>
        <taxon>Anaerosalibacter</taxon>
    </lineage>
</organism>
<sequence>MEVDMKNKSKLKVFLTFFLIVFMVVNFIGFSIGNFCHKQMCLRRGVDNDTARTVSKILGGNKKYDEESVSIKTTQGYKLSGTYIKNPKETKDTMILVHGLARTRKSMLSTARLYLDKGFNVLVYDSRNNGESEGKDTTYGHFERYDLDDWVHYISKKNPGGNIGVHGRSMGAATALMHSELNEKHRKVKFYISDCSYSDLKDEFLYVGEKGKLSIPLEAIAFCASTVTKLKSNFKYSDVSPKKSVQNVSTPIMFIHGAQDELVPVSMCKELFDSKNKGLKEIYIAENAGHGESFKNNREEYKERVYEFVDAVLSKNGK</sequence>
<gene>
    <name evidence="3" type="ORF">FYJ27_08170</name>
</gene>
<dbReference type="InterPro" id="IPR022742">
    <property type="entry name" value="Hydrolase_4"/>
</dbReference>
<dbReference type="SUPFAM" id="SSF53474">
    <property type="entry name" value="alpha/beta-Hydrolases"/>
    <property type="match status" value="1"/>
</dbReference>
<protein>
    <submittedName>
        <fullName evidence="3">Alpha/beta hydrolase</fullName>
    </submittedName>
</protein>
<dbReference type="PANTHER" id="PTHR43358:SF5">
    <property type="entry name" value="EXPORTED PROTEIN"/>
    <property type="match status" value="1"/>
</dbReference>
<comment type="caution">
    <text evidence="3">The sequence shown here is derived from an EMBL/GenBank/DDBJ whole genome shotgun (WGS) entry which is preliminary data.</text>
</comment>
<dbReference type="InterPro" id="IPR029058">
    <property type="entry name" value="AB_hydrolase_fold"/>
</dbReference>
<dbReference type="PANTHER" id="PTHR43358">
    <property type="entry name" value="ALPHA/BETA-HYDROLASE"/>
    <property type="match status" value="1"/>
</dbReference>
<dbReference type="GO" id="GO:0016787">
    <property type="term" value="F:hydrolase activity"/>
    <property type="evidence" value="ECO:0007669"/>
    <property type="project" value="UniProtKB-KW"/>
</dbReference>
<evidence type="ECO:0000313" key="3">
    <source>
        <dbReference type="EMBL" id="MSS43700.1"/>
    </source>
</evidence>
<accession>A0A844FIA3</accession>
<evidence type="ECO:0000259" key="2">
    <source>
        <dbReference type="Pfam" id="PF12146"/>
    </source>
</evidence>
<evidence type="ECO:0000256" key="1">
    <source>
        <dbReference type="SAM" id="Phobius"/>
    </source>
</evidence>
<dbReference type="AlphaFoldDB" id="A0A844FIA3"/>
<evidence type="ECO:0000313" key="4">
    <source>
        <dbReference type="Proteomes" id="UP000462760"/>
    </source>
</evidence>
<reference evidence="3 4" key="1">
    <citation type="submission" date="2019-08" db="EMBL/GenBank/DDBJ databases">
        <title>In-depth cultivation of the pig gut microbiome towards novel bacterial diversity and tailored functional studies.</title>
        <authorList>
            <person name="Wylensek D."/>
            <person name="Hitch T.C.A."/>
            <person name="Clavel T."/>
        </authorList>
    </citation>
    <scope>NUCLEOTIDE SEQUENCE [LARGE SCALE GENOMIC DNA]</scope>
    <source>
        <strain evidence="3 4">Med78-601-WT-4W-RMD-3</strain>
    </source>
</reference>
<dbReference type="Proteomes" id="UP000462760">
    <property type="component" value="Unassembled WGS sequence"/>
</dbReference>